<proteinExistence type="predicted"/>
<dbReference type="InterPro" id="IPR036866">
    <property type="entry name" value="RibonucZ/Hydroxyglut_hydro"/>
</dbReference>
<protein>
    <submittedName>
        <fullName evidence="2">MBL fold metallo-hydrolase</fullName>
    </submittedName>
</protein>
<accession>A0A7C0ZCJ4</accession>
<dbReference type="SUPFAM" id="SSF56281">
    <property type="entry name" value="Metallo-hydrolase/oxidoreductase"/>
    <property type="match status" value="1"/>
</dbReference>
<dbReference type="InterPro" id="IPR001279">
    <property type="entry name" value="Metallo-B-lactamas"/>
</dbReference>
<reference evidence="2" key="1">
    <citation type="journal article" date="2020" name="mSystems">
        <title>Genome- and Community-Level Interaction Insights into Carbon Utilization and Element Cycling Functions of Hydrothermarchaeota in Hydrothermal Sediment.</title>
        <authorList>
            <person name="Zhou Z."/>
            <person name="Liu Y."/>
            <person name="Xu W."/>
            <person name="Pan J."/>
            <person name="Luo Z.H."/>
            <person name="Li M."/>
        </authorList>
    </citation>
    <scope>NUCLEOTIDE SEQUENCE [LARGE SCALE GENOMIC DNA]</scope>
    <source>
        <strain evidence="2">HyVt-102</strain>
    </source>
</reference>
<name>A0A7C0ZCJ4_UNCW3</name>
<dbReference type="PANTHER" id="PTHR46018">
    <property type="entry name" value="ZINC PHOSPHODIESTERASE ELAC PROTEIN 1"/>
    <property type="match status" value="1"/>
</dbReference>
<evidence type="ECO:0000313" key="2">
    <source>
        <dbReference type="EMBL" id="HDI82991.1"/>
    </source>
</evidence>
<dbReference type="Gene3D" id="3.60.15.10">
    <property type="entry name" value="Ribonuclease Z/Hydroxyacylglutathione hydrolase-like"/>
    <property type="match status" value="1"/>
</dbReference>
<dbReference type="Pfam" id="PF00753">
    <property type="entry name" value="Lactamase_B"/>
    <property type="match status" value="1"/>
</dbReference>
<sequence length="251" mass="28528">MRVIFLGTGGGRFVVFKQLRATGGLWVDTGKKNILIDPGPCSLLRIIRSKRNLKISHINYIILTHRHLDHSADVNTIIEALTEGGFKRRGILVAPLDALEDDPVVLRYLRGFLEDIVVIKEGLRLNIDEDVTLQFSRKLVHPVETYGMNFYKNHVNVLSIISDTEYYKGIEEDFCGKTVIMNVVTKVRKDLKHLSLEDVKEFLNNRKPDTLILTHFGMTMIKAKPWIIAGELSKTYQVNVIAARDGMEVEV</sequence>
<dbReference type="Proteomes" id="UP000885847">
    <property type="component" value="Unassembled WGS sequence"/>
</dbReference>
<organism evidence="2">
    <name type="scientific">candidate division WOR-3 bacterium</name>
    <dbReference type="NCBI Taxonomy" id="2052148"/>
    <lineage>
        <taxon>Bacteria</taxon>
        <taxon>Bacteria division WOR-3</taxon>
    </lineage>
</organism>
<dbReference type="AlphaFoldDB" id="A0A7C0ZCJ4"/>
<dbReference type="GO" id="GO:0042781">
    <property type="term" value="F:3'-tRNA processing endoribonuclease activity"/>
    <property type="evidence" value="ECO:0007669"/>
    <property type="project" value="TreeGrafter"/>
</dbReference>
<feature type="domain" description="Metallo-beta-lactamase" evidence="1">
    <location>
        <begin position="27"/>
        <end position="132"/>
    </location>
</feature>
<dbReference type="EMBL" id="DQWE01000205">
    <property type="protein sequence ID" value="HDI82991.1"/>
    <property type="molecule type" value="Genomic_DNA"/>
</dbReference>
<comment type="caution">
    <text evidence="2">The sequence shown here is derived from an EMBL/GenBank/DDBJ whole genome shotgun (WGS) entry which is preliminary data.</text>
</comment>
<gene>
    <name evidence="2" type="ORF">ENF18_04280</name>
</gene>
<evidence type="ECO:0000259" key="1">
    <source>
        <dbReference type="Pfam" id="PF00753"/>
    </source>
</evidence>
<dbReference type="PANTHER" id="PTHR46018:SF2">
    <property type="entry name" value="ZINC PHOSPHODIESTERASE ELAC PROTEIN 1"/>
    <property type="match status" value="1"/>
</dbReference>